<dbReference type="Gene3D" id="2.60.120.260">
    <property type="entry name" value="Galactose-binding domain-like"/>
    <property type="match status" value="1"/>
</dbReference>
<proteinExistence type="predicted"/>
<dbReference type="InterPro" id="IPR008979">
    <property type="entry name" value="Galactose-bd-like_sf"/>
</dbReference>
<evidence type="ECO:0000313" key="2">
    <source>
        <dbReference type="Proteomes" id="UP000694941"/>
    </source>
</evidence>
<feature type="domain" description="F5/8 type C" evidence="1">
    <location>
        <begin position="23"/>
        <end position="133"/>
    </location>
</feature>
<organism evidence="2 3">
    <name type="scientific">Limulus polyphemus</name>
    <name type="common">Atlantic horseshoe crab</name>
    <dbReference type="NCBI Taxonomy" id="6850"/>
    <lineage>
        <taxon>Eukaryota</taxon>
        <taxon>Metazoa</taxon>
        <taxon>Ecdysozoa</taxon>
        <taxon>Arthropoda</taxon>
        <taxon>Chelicerata</taxon>
        <taxon>Merostomata</taxon>
        <taxon>Xiphosura</taxon>
        <taxon>Limulidae</taxon>
        <taxon>Limulus</taxon>
    </lineage>
</organism>
<dbReference type="Pfam" id="PF00754">
    <property type="entry name" value="F5_F8_type_C"/>
    <property type="match status" value="1"/>
</dbReference>
<name>A0ABM1B249_LIMPO</name>
<dbReference type="Proteomes" id="UP000694941">
    <property type="component" value="Unplaced"/>
</dbReference>
<reference evidence="3" key="1">
    <citation type="submission" date="2025-08" db="UniProtKB">
        <authorList>
            <consortium name="RefSeq"/>
        </authorList>
    </citation>
    <scope>IDENTIFICATION</scope>
    <source>
        <tissue evidence="3">Muscle</tissue>
    </source>
</reference>
<gene>
    <name evidence="3" type="primary">LOC106458304</name>
</gene>
<keyword evidence="2" id="KW-1185">Reference proteome</keyword>
<evidence type="ECO:0000313" key="3">
    <source>
        <dbReference type="RefSeq" id="XP_013773252.1"/>
    </source>
</evidence>
<dbReference type="InterPro" id="IPR033558">
    <property type="entry name" value="IFT25"/>
</dbReference>
<dbReference type="RefSeq" id="XP_013773252.1">
    <property type="nucleotide sequence ID" value="XM_013917798.2"/>
</dbReference>
<dbReference type="SUPFAM" id="SSF49785">
    <property type="entry name" value="Galactose-binding domain-like"/>
    <property type="match status" value="1"/>
</dbReference>
<sequence length="145" mass="16030">MVGLLLPDMNNLALSTNGTKVVMASSTDEKYPPENIIDGKSDTFWTTTGMYPQCFVVAFPSTSSVDSVIISCYNVKEIRLEKSTSNEPVEFEKVGQKELTASSGALQKDTIHSESFEAKYLRFVITSGYDHFCAVYKIQVSGTLY</sequence>
<dbReference type="GeneID" id="106458304"/>
<protein>
    <submittedName>
        <fullName evidence="3">Intraflagellar transport protein 25 homolog</fullName>
    </submittedName>
</protein>
<dbReference type="PANTHER" id="PTHR33906">
    <property type="entry name" value="INTRAFLAGELLAR TRANSPORT PROTEIN 25 HOMOLOG"/>
    <property type="match status" value="1"/>
</dbReference>
<accession>A0ABM1B249</accession>
<dbReference type="InterPro" id="IPR000421">
    <property type="entry name" value="FA58C"/>
</dbReference>
<evidence type="ECO:0000259" key="1">
    <source>
        <dbReference type="Pfam" id="PF00754"/>
    </source>
</evidence>
<dbReference type="PANTHER" id="PTHR33906:SF1">
    <property type="entry name" value="INTRAFLAGELLAR TRANSPORT PROTEIN 25 HOMOLOG"/>
    <property type="match status" value="1"/>
</dbReference>